<gene>
    <name evidence="1" type="ORF">NQ176_g6826</name>
</gene>
<dbReference type="Proteomes" id="UP001143910">
    <property type="component" value="Unassembled WGS sequence"/>
</dbReference>
<evidence type="ECO:0000313" key="2">
    <source>
        <dbReference type="Proteomes" id="UP001143910"/>
    </source>
</evidence>
<organism evidence="1 2">
    <name type="scientific">Zarea fungicola</name>
    <dbReference type="NCBI Taxonomy" id="93591"/>
    <lineage>
        <taxon>Eukaryota</taxon>
        <taxon>Fungi</taxon>
        <taxon>Dikarya</taxon>
        <taxon>Ascomycota</taxon>
        <taxon>Pezizomycotina</taxon>
        <taxon>Sordariomycetes</taxon>
        <taxon>Hypocreomycetidae</taxon>
        <taxon>Hypocreales</taxon>
        <taxon>Cordycipitaceae</taxon>
        <taxon>Zarea</taxon>
    </lineage>
</organism>
<protein>
    <submittedName>
        <fullName evidence="1">Uncharacterized protein</fullName>
    </submittedName>
</protein>
<sequence>MQFLDFPDEIILAICSNMDNAADVWKLAQNNRRLSELLERAMYQLDAEREDGEPRALMWTVFGGSTDNAVRHNVIFKAVSAGADHGFDPNESGDGIGSPLYTAILLQDYDVAGQGICVCVRQGVSGIVRLLHDSDKVDVNAECIHNYTPASAAHHCDRDENLEFLLESSKCTHANDFLFKLACDMRSEDVAMWAIELTPVRNDAHKRAWVRAAREAGLDSLSIWMRTNWRKT</sequence>
<evidence type="ECO:0000313" key="1">
    <source>
        <dbReference type="EMBL" id="KAJ2973037.1"/>
    </source>
</evidence>
<proteinExistence type="predicted"/>
<dbReference type="EMBL" id="JANJQO010001038">
    <property type="protein sequence ID" value="KAJ2973037.1"/>
    <property type="molecule type" value="Genomic_DNA"/>
</dbReference>
<keyword evidence="2" id="KW-1185">Reference proteome</keyword>
<accession>A0ACC1N2A1</accession>
<comment type="caution">
    <text evidence="1">The sequence shown here is derived from an EMBL/GenBank/DDBJ whole genome shotgun (WGS) entry which is preliminary data.</text>
</comment>
<reference evidence="1" key="1">
    <citation type="submission" date="2022-08" db="EMBL/GenBank/DDBJ databases">
        <title>Genome Sequence of Lecanicillium fungicola.</title>
        <authorList>
            <person name="Buettner E."/>
        </authorList>
    </citation>
    <scope>NUCLEOTIDE SEQUENCE</scope>
    <source>
        <strain evidence="1">Babe33</strain>
    </source>
</reference>
<name>A0ACC1N2A1_9HYPO</name>